<evidence type="ECO:0000256" key="3">
    <source>
        <dbReference type="ARBA" id="ARBA00022989"/>
    </source>
</evidence>
<name>W5MMJ0_LEPOC</name>
<dbReference type="InterPro" id="IPR010291">
    <property type="entry name" value="Ion_channel_UNC-93"/>
</dbReference>
<keyword evidence="2 5" id="KW-0812">Transmembrane</keyword>
<feature type="transmembrane region" description="Helical" evidence="5">
    <location>
        <begin position="233"/>
        <end position="253"/>
    </location>
</feature>
<dbReference type="Bgee" id="ENSLOCG00000007905">
    <property type="expression patterns" value="Expressed in zone of skin and 13 other cell types or tissues"/>
</dbReference>
<dbReference type="PANTHER" id="PTHR46744">
    <property type="entry name" value="PROTEIN UNC-93 HOMOLOG B1"/>
    <property type="match status" value="1"/>
</dbReference>
<dbReference type="STRING" id="7918.ENSLOCP00000009599"/>
<dbReference type="HOGENOM" id="CLU_037591_0_0_1"/>
<evidence type="ECO:0000256" key="1">
    <source>
        <dbReference type="ARBA" id="ARBA00004141"/>
    </source>
</evidence>
<feature type="transmembrane region" description="Helical" evidence="5">
    <location>
        <begin position="55"/>
        <end position="74"/>
    </location>
</feature>
<dbReference type="InterPro" id="IPR043268">
    <property type="entry name" value="UNC93B1"/>
</dbReference>
<evidence type="ECO:0000256" key="4">
    <source>
        <dbReference type="ARBA" id="ARBA00023136"/>
    </source>
</evidence>
<dbReference type="Pfam" id="PF05978">
    <property type="entry name" value="UNC-93"/>
    <property type="match status" value="1"/>
</dbReference>
<dbReference type="GO" id="GO:0002224">
    <property type="term" value="P:toll-like receptor signaling pathway"/>
    <property type="evidence" value="ECO:0007669"/>
    <property type="project" value="InterPro"/>
</dbReference>
<accession>W5MMJ0</accession>
<evidence type="ECO:0000313" key="7">
    <source>
        <dbReference type="Proteomes" id="UP000018468"/>
    </source>
</evidence>
<dbReference type="Ensembl" id="ENSLOCT00000009610.1">
    <property type="protein sequence ID" value="ENSLOCP00000009599.1"/>
    <property type="gene ID" value="ENSLOCG00000007905.1"/>
</dbReference>
<evidence type="ECO:0000256" key="5">
    <source>
        <dbReference type="SAM" id="Phobius"/>
    </source>
</evidence>
<dbReference type="GeneTree" id="ENSGT00530000063359"/>
<proteinExistence type="predicted"/>
<comment type="subcellular location">
    <subcellularLocation>
        <location evidence="1">Membrane</location>
        <topology evidence="1">Multi-pass membrane protein</topology>
    </subcellularLocation>
</comment>
<dbReference type="Proteomes" id="UP000018468">
    <property type="component" value="Linkage group LG9"/>
</dbReference>
<reference evidence="6" key="2">
    <citation type="submission" date="2025-08" db="UniProtKB">
        <authorList>
            <consortium name="Ensembl"/>
        </authorList>
    </citation>
    <scope>IDENTIFICATION</scope>
</reference>
<dbReference type="AlphaFoldDB" id="W5MMJ0"/>
<dbReference type="EMBL" id="AHAT01027080">
    <property type="status" value="NOT_ANNOTATED_CDS"/>
    <property type="molecule type" value="Genomic_DNA"/>
</dbReference>
<feature type="transmembrane region" description="Helical" evidence="5">
    <location>
        <begin position="7"/>
        <end position="25"/>
    </location>
</feature>
<dbReference type="OMA" id="CCHEQQK"/>
<sequence>RLCVIKNVVAASVGGMLTYSVYLGLLQMQLILHYDETYREVKYGNLGLEDIDNKMLMGINVTPIVALLYTPVLIRFLGTKWMMFLASGIYALFVSTNYWERYYTLVPSAVAIGVAIVPLWASLGNYITRLNQSKTEPGHCDPCPCCHEQQKPVFFIIMHRQLIKYNKMPRRLGAVTVPVLVTATTRPRTPRNVLCQAPVSSPGSDGVGIISGLNKTVLSRLPRSVNLIEVESALMGVAFIAMITFLALCGSAYRPTEEIDLRSIGWGNIFQLPFKHMRDYRLRLLCPFFIYSGFEVLFAITGLTL</sequence>
<feature type="transmembrane region" description="Helical" evidence="5">
    <location>
        <begin position="282"/>
        <end position="303"/>
    </location>
</feature>
<dbReference type="EMBL" id="AHAT01027081">
    <property type="status" value="NOT_ANNOTATED_CDS"/>
    <property type="molecule type" value="Genomic_DNA"/>
</dbReference>
<dbReference type="eggNOG" id="KOG3097">
    <property type="taxonomic scope" value="Eukaryota"/>
</dbReference>
<protein>
    <submittedName>
        <fullName evidence="6">Unc-93 homolog B1, TLR signaling regulator</fullName>
    </submittedName>
</protein>
<dbReference type="GO" id="GO:0016020">
    <property type="term" value="C:membrane"/>
    <property type="evidence" value="ECO:0007669"/>
    <property type="project" value="UniProtKB-SubCell"/>
</dbReference>
<evidence type="ECO:0000256" key="2">
    <source>
        <dbReference type="ARBA" id="ARBA00022692"/>
    </source>
</evidence>
<evidence type="ECO:0000313" key="6">
    <source>
        <dbReference type="Ensembl" id="ENSLOCP00000009599.1"/>
    </source>
</evidence>
<keyword evidence="7" id="KW-1185">Reference proteome</keyword>
<dbReference type="GO" id="GO:0034121">
    <property type="term" value="P:regulation of toll-like receptor signaling pathway"/>
    <property type="evidence" value="ECO:0007669"/>
    <property type="project" value="Ensembl"/>
</dbReference>
<organism evidence="6 7">
    <name type="scientific">Lepisosteus oculatus</name>
    <name type="common">Spotted gar</name>
    <dbReference type="NCBI Taxonomy" id="7918"/>
    <lineage>
        <taxon>Eukaryota</taxon>
        <taxon>Metazoa</taxon>
        <taxon>Chordata</taxon>
        <taxon>Craniata</taxon>
        <taxon>Vertebrata</taxon>
        <taxon>Euteleostomi</taxon>
        <taxon>Actinopterygii</taxon>
        <taxon>Neopterygii</taxon>
        <taxon>Holostei</taxon>
        <taxon>Semionotiformes</taxon>
        <taxon>Lepisosteidae</taxon>
        <taxon>Lepisosteus</taxon>
    </lineage>
</organism>
<feature type="transmembrane region" description="Helical" evidence="5">
    <location>
        <begin position="105"/>
        <end position="127"/>
    </location>
</feature>
<dbReference type="InParanoid" id="W5MMJ0"/>
<reference evidence="6" key="3">
    <citation type="submission" date="2025-09" db="UniProtKB">
        <authorList>
            <consortium name="Ensembl"/>
        </authorList>
    </citation>
    <scope>IDENTIFICATION</scope>
</reference>
<keyword evidence="3 5" id="KW-1133">Transmembrane helix</keyword>
<dbReference type="GO" id="GO:0035325">
    <property type="term" value="F:Toll-like receptor binding"/>
    <property type="evidence" value="ECO:0007669"/>
    <property type="project" value="InterPro"/>
</dbReference>
<keyword evidence="4 5" id="KW-0472">Membrane</keyword>
<dbReference type="PANTHER" id="PTHR46744:SF1">
    <property type="entry name" value="PROTEIN UNC-93 HOMOLOG B1"/>
    <property type="match status" value="1"/>
</dbReference>
<reference evidence="7" key="1">
    <citation type="submission" date="2011-12" db="EMBL/GenBank/DDBJ databases">
        <title>The Draft Genome of Lepisosteus oculatus.</title>
        <authorList>
            <consortium name="The Broad Institute Genome Assembly &amp; Analysis Group"/>
            <consortium name="Computational R&amp;D Group"/>
            <consortium name="and Sequencing Platform"/>
            <person name="Di Palma F."/>
            <person name="Alfoldi J."/>
            <person name="Johnson J."/>
            <person name="Berlin A."/>
            <person name="Gnerre S."/>
            <person name="Jaffe D."/>
            <person name="MacCallum I."/>
            <person name="Young S."/>
            <person name="Walker B.J."/>
            <person name="Lander E.S."/>
            <person name="Lindblad-Toh K."/>
        </authorList>
    </citation>
    <scope>NUCLEOTIDE SEQUENCE [LARGE SCALE GENOMIC DNA]</scope>
</reference>